<name>A0A1A8VLP0_PLAOA</name>
<dbReference type="Proteomes" id="UP000078560">
    <property type="component" value="Unassembled WGS sequence"/>
</dbReference>
<dbReference type="EMBL" id="FLQU01000084">
    <property type="protein sequence ID" value="SBS80562.1"/>
    <property type="molecule type" value="Genomic_DNA"/>
</dbReference>
<accession>A0A1A8VLP0</accession>
<proteinExistence type="predicted"/>
<gene>
    <name evidence="2" type="ORF">POVCU2_0005980</name>
</gene>
<evidence type="ECO:0000313" key="3">
    <source>
        <dbReference type="Proteomes" id="UP000078560"/>
    </source>
</evidence>
<organism evidence="2 3">
    <name type="scientific">Plasmodium ovale curtisi</name>
    <dbReference type="NCBI Taxonomy" id="864141"/>
    <lineage>
        <taxon>Eukaryota</taxon>
        <taxon>Sar</taxon>
        <taxon>Alveolata</taxon>
        <taxon>Apicomplexa</taxon>
        <taxon>Aconoidasida</taxon>
        <taxon>Haemosporida</taxon>
        <taxon>Plasmodiidae</taxon>
        <taxon>Plasmodium</taxon>
        <taxon>Plasmodium (Plasmodium)</taxon>
    </lineage>
</organism>
<reference evidence="3" key="1">
    <citation type="submission" date="2016-05" db="EMBL/GenBank/DDBJ databases">
        <authorList>
            <person name="Naeem Raeece"/>
        </authorList>
    </citation>
    <scope>NUCLEOTIDE SEQUENCE [LARGE SCALE GENOMIC DNA]</scope>
</reference>
<protein>
    <submittedName>
        <fullName evidence="2">Uncharacterized protein</fullName>
    </submittedName>
</protein>
<evidence type="ECO:0000313" key="2">
    <source>
        <dbReference type="EMBL" id="SBS80562.1"/>
    </source>
</evidence>
<evidence type="ECO:0000256" key="1">
    <source>
        <dbReference type="SAM" id="MobiDB-lite"/>
    </source>
</evidence>
<sequence length="1347" mass="158702">MRRTIFTASLPGKYAFLERQKRRDKGKTEAEHEAYTKRAQDEHGDNTNFERIPQNTYQLPCPEIVLHPSKVPSRLGTMAKASKKKKAQVTIENIQKDYVHVLEKKNTDVYITSSKPISLYYKRVLKMMNRDTKKVEYIIEGDNKMINNFETTLSNEVIRIHAVGSNILRASYLLQDVVNYYSGFLKDIQDTSSMGKKTSPIDVYALIDIKVSSKSLYMYDNIISNRYHIKEEFLKDDYDDIINFAKQPYDRNLHTYREKEIAKWVERKRSLERAKKGRRFFFFFKTNVKKSLFRNALWRIVKEGNVLGSQYGYPCYDHLQNGEGSFNTKCNGGMFVTKKRILCEHVGTVHNDRRRSVNFLKHIILNLRNIQHLVGTNDTIYVQLSHLFADNLQYIHSIQFNSTKPNNVHISAQDVFEKSSHNISGNDLSLEDLIHLFDFYISIKIYHVNFFNIILRAIDRYKDIRTVNDDLIVGFLKSCVKVKREMWQNCKSVRPTCLIKKKGFAKRTKKIATNRSPINYFSQMQNSILTKNGTLSIHALSPTMRRRHLPPRDLSPCTFSTPPLLTREITNEHNLRISRQKRHFHFFLLQKKQYKRLMYCKFRRRKYRDSMKVLANLVQICATTFLSRTIDKEVITNYVKVIRRGNILDEDSSRSFNVQVVKHIKMDCSYFPPDELLLMVKYLTEMKITSKDLNKSLIRISSTFYETIRKGNWHHYSIKEISDIICTFSKLNYNDDKFVTSVTRYIIENLNAISSKVLTRIVITLFGKLNCKRDELLHVIMNMYESPPLGKRRTINPNSLFLKENKFKYRNRIGSRCEGKKIRKVEMRNYGKHFSKNDEDCTPNRNNINQPTYEKYVRSYYSVKIDSLLLYIKILVDNNIYIDEKWLHYFTSLIKNKFLFVKKKNYHLLCHILLHIESKEIFLTFFLPCSKYNIHTKISQRQVVTSCDLPSLVQISLLFSFHIYEHTADVFLSLLLKVMCSFCDSCSIPYGEKKEGGVIFAKREKGPFPLQLPDKEHFIEQTNRQHIFVHELKIYERGKNNKYRKKREQKKRHHFVSKIGKIKFPICDQVKKDIFLQNLTQYGRKMVQFSSPNGNVKCYPWIEKTDMYDSTQFGTIKQKVHATLKSAKPQFKIGNTHFVRDWCKNGTDGRMNITPCNNIEGITTNTCRVPIPHYCYTHFSLEKWKHTKEQGNISSKSNNKRISLHIVDKKKKKKKIEDRSSTYFDRLGNARNILLIIYNFIFHLKCVHNVRCAKVETNHISVETMLSEILTYKQLQLLYETYSLCCSHIDTSIKTEKIMNNNKNALSSKFHKEVLSLIRQMDLKDEIVSEFVHHPFQVDIVIHRNPS</sequence>
<feature type="region of interest" description="Disordered" evidence="1">
    <location>
        <begin position="20"/>
        <end position="47"/>
    </location>
</feature>
<feature type="compositionally biased region" description="Basic and acidic residues" evidence="1">
    <location>
        <begin position="20"/>
        <end position="45"/>
    </location>
</feature>